<sequence length="360" mass="42891">MENIIELKRIIPDRFWNNIHKNNTYIRNHPIDKLVRTLESKHASSQEKKRAEKLLVIILETKKKHPEYFEKTWNPRVLQTKDNYNQAVGTLGEYRCRYMLEESRFKVEEVAERNDKKTPDFKVNDYTGQELFIEVMTPRMNRAAEEKLGGFYNREISQLKSKSDINIKVATVSVDYIREKDRDRITELYKRLLSNKGKAEQTVYGAINILWLNFEDSDLSINKSHVYPCYSGPFKDIYQTSNFGIWQMLYGKKESSIFGDLTWLKHYEGQSYEKKVQQCDGYFRNNHEWAGVIMGFSDCQVFYQNPWSSIEIPVKSKQWIMRLKSFDLNASWIDETNEFLLERVESKVNELERIHHIFKK</sequence>
<organism evidence="1 2">
    <name type="scientific">Paenibacillus odorifer</name>
    <dbReference type="NCBI Taxonomy" id="189426"/>
    <lineage>
        <taxon>Bacteria</taxon>
        <taxon>Bacillati</taxon>
        <taxon>Bacillota</taxon>
        <taxon>Bacilli</taxon>
        <taxon>Bacillales</taxon>
        <taxon>Paenibacillaceae</taxon>
        <taxon>Paenibacillus</taxon>
    </lineage>
</organism>
<comment type="caution">
    <text evidence="1">The sequence shown here is derived from an EMBL/GenBank/DDBJ whole genome shotgun (WGS) entry which is preliminary data.</text>
</comment>
<proteinExistence type="predicted"/>
<reference evidence="1 2" key="1">
    <citation type="submission" date="2016-11" db="EMBL/GenBank/DDBJ databases">
        <title>Paenibacillus species isolates.</title>
        <authorList>
            <person name="Beno S.M."/>
        </authorList>
    </citation>
    <scope>NUCLEOTIDE SEQUENCE [LARGE SCALE GENOMIC DNA]</scope>
    <source>
        <strain evidence="1 2">FSL H7-0433</strain>
    </source>
</reference>
<dbReference type="Proteomes" id="UP000187158">
    <property type="component" value="Unassembled WGS sequence"/>
</dbReference>
<keyword evidence="2" id="KW-1185">Reference proteome</keyword>
<gene>
    <name evidence="1" type="ORF">BSO21_30265</name>
</gene>
<evidence type="ECO:0000313" key="1">
    <source>
        <dbReference type="EMBL" id="OMD07466.1"/>
    </source>
</evidence>
<accession>A0ABX3GHT1</accession>
<evidence type="ECO:0000313" key="2">
    <source>
        <dbReference type="Proteomes" id="UP000187158"/>
    </source>
</evidence>
<dbReference type="RefSeq" id="WP_076220578.1">
    <property type="nucleotide sequence ID" value="NZ_MPVP01000404.1"/>
</dbReference>
<name>A0ABX3GHT1_9BACL</name>
<protein>
    <submittedName>
        <fullName evidence="1">Uncharacterized protein</fullName>
    </submittedName>
</protein>
<dbReference type="EMBL" id="MPVP01000404">
    <property type="protein sequence ID" value="OMD07466.1"/>
    <property type="molecule type" value="Genomic_DNA"/>
</dbReference>